<evidence type="ECO:0000256" key="1">
    <source>
        <dbReference type="SAM" id="MobiDB-lite"/>
    </source>
</evidence>
<keyword evidence="3" id="KW-1185">Reference proteome</keyword>
<proteinExistence type="predicted"/>
<accession>A0AAW1LUZ6</accession>
<dbReference type="EMBL" id="JASPKY010000102">
    <property type="protein sequence ID" value="KAK9737247.1"/>
    <property type="molecule type" value="Genomic_DNA"/>
</dbReference>
<feature type="compositionally biased region" description="Polar residues" evidence="1">
    <location>
        <begin position="1"/>
        <end position="16"/>
    </location>
</feature>
<protein>
    <submittedName>
        <fullName evidence="2">Uncharacterized protein</fullName>
    </submittedName>
</protein>
<sequence length="82" mass="8873">MSTLKSRLSRSPTATRIPSAAKGGEMEILQDGTKEKRSEPRKDEGDVAATPLLVIETGSATETSETEKGDPWQDEEIENSPV</sequence>
<dbReference type="AlphaFoldDB" id="A0AAW1LUZ6"/>
<name>A0AAW1LUZ6_POPJA</name>
<dbReference type="Proteomes" id="UP001458880">
    <property type="component" value="Unassembled WGS sequence"/>
</dbReference>
<evidence type="ECO:0000313" key="2">
    <source>
        <dbReference type="EMBL" id="KAK9737247.1"/>
    </source>
</evidence>
<comment type="caution">
    <text evidence="2">The sequence shown here is derived from an EMBL/GenBank/DDBJ whole genome shotgun (WGS) entry which is preliminary data.</text>
</comment>
<reference evidence="2 3" key="1">
    <citation type="journal article" date="2024" name="BMC Genomics">
        <title>De novo assembly and annotation of Popillia japonica's genome with initial clues to its potential as an invasive pest.</title>
        <authorList>
            <person name="Cucini C."/>
            <person name="Boschi S."/>
            <person name="Funari R."/>
            <person name="Cardaioli E."/>
            <person name="Iannotti N."/>
            <person name="Marturano G."/>
            <person name="Paoli F."/>
            <person name="Bruttini M."/>
            <person name="Carapelli A."/>
            <person name="Frati F."/>
            <person name="Nardi F."/>
        </authorList>
    </citation>
    <scope>NUCLEOTIDE SEQUENCE [LARGE SCALE GENOMIC DNA]</scope>
    <source>
        <strain evidence="2">DMR45628</strain>
    </source>
</reference>
<feature type="region of interest" description="Disordered" evidence="1">
    <location>
        <begin position="1"/>
        <end position="82"/>
    </location>
</feature>
<gene>
    <name evidence="2" type="ORF">QE152_g10854</name>
</gene>
<feature type="compositionally biased region" description="Basic and acidic residues" evidence="1">
    <location>
        <begin position="32"/>
        <end position="45"/>
    </location>
</feature>
<organism evidence="2 3">
    <name type="scientific">Popillia japonica</name>
    <name type="common">Japanese beetle</name>
    <dbReference type="NCBI Taxonomy" id="7064"/>
    <lineage>
        <taxon>Eukaryota</taxon>
        <taxon>Metazoa</taxon>
        <taxon>Ecdysozoa</taxon>
        <taxon>Arthropoda</taxon>
        <taxon>Hexapoda</taxon>
        <taxon>Insecta</taxon>
        <taxon>Pterygota</taxon>
        <taxon>Neoptera</taxon>
        <taxon>Endopterygota</taxon>
        <taxon>Coleoptera</taxon>
        <taxon>Polyphaga</taxon>
        <taxon>Scarabaeiformia</taxon>
        <taxon>Scarabaeidae</taxon>
        <taxon>Rutelinae</taxon>
        <taxon>Popillia</taxon>
    </lineage>
</organism>
<feature type="compositionally biased region" description="Acidic residues" evidence="1">
    <location>
        <begin position="72"/>
        <end position="82"/>
    </location>
</feature>
<evidence type="ECO:0000313" key="3">
    <source>
        <dbReference type="Proteomes" id="UP001458880"/>
    </source>
</evidence>